<dbReference type="InterPro" id="IPR001128">
    <property type="entry name" value="Cyt_P450"/>
</dbReference>
<sequence length="554" mass="62566">MPADFVQAAALTVGASFVVWNIYHRYEPAGFLSAGFLLFAIPGFIAHQVQPLFSSLTRAYLTIFTIYWGVILLFTTAYRLSPFHPLAKYPGPTACKVSKIWMSVIAAKGYTHRYVCDLHTQYGDVVRIGPNELSFRHEDLINPILANKELRKGPYYDIRTQDGVSPLDGLKDYAEHAARRRLWNRGTSVASAKTYTDHLRHVIDEFMQALAQRQDQTIDISKWMSFAALDFMGHMTFSESFDMIKIGRDHNGLIHAVDEICYQCHVVSQTPWIFAFLKYIPGAASGIKTARRAGQEVADKRMKRGSNSRDLYHYLLDEDGFEKIKPSKDVALVEGILSIIAGADTTATAIVNAVYFLLKNPEVKKRLQAEIDDALSAQDSPDYTKFVELPFLNACVNETLRLLPPGLTGFQRQVDPKSGGKMLGEYFVPAGTNVSAHLYTIQRDPRYFQPLPLTFWPDRWLEQDVYTLPSGEKIGKDQVVLSRNAFYPFSTGQQSCAGKTVAHLELRSILIALLHRFEILPAKGYRVDSYEENLMDVYVTLRGPLQVQLQSRLE</sequence>
<evidence type="ECO:0000256" key="4">
    <source>
        <dbReference type="ARBA" id="ARBA00022723"/>
    </source>
</evidence>
<comment type="pathway">
    <text evidence="2">Secondary metabolite biosynthesis.</text>
</comment>
<dbReference type="InterPro" id="IPR002401">
    <property type="entry name" value="Cyt_P450_E_grp-I"/>
</dbReference>
<dbReference type="Gene3D" id="1.10.630.10">
    <property type="entry name" value="Cytochrome P450"/>
    <property type="match status" value="1"/>
</dbReference>
<dbReference type="PANTHER" id="PTHR24305:SF187">
    <property type="entry name" value="P450, PUTATIVE (EUROFUNG)-RELATED"/>
    <property type="match status" value="1"/>
</dbReference>
<evidence type="ECO:0000256" key="2">
    <source>
        <dbReference type="ARBA" id="ARBA00005179"/>
    </source>
</evidence>
<feature type="transmembrane region" description="Helical" evidence="8">
    <location>
        <begin position="59"/>
        <end position="78"/>
    </location>
</feature>
<evidence type="ECO:0000256" key="7">
    <source>
        <dbReference type="ARBA" id="ARBA00023033"/>
    </source>
</evidence>
<dbReference type="EMBL" id="OZ037947">
    <property type="protein sequence ID" value="CAL1708184.1"/>
    <property type="molecule type" value="Genomic_DNA"/>
</dbReference>
<dbReference type="PANTHER" id="PTHR24305">
    <property type="entry name" value="CYTOCHROME P450"/>
    <property type="match status" value="1"/>
</dbReference>
<accession>A0ABP1DLW1</accession>
<dbReference type="Pfam" id="PF00067">
    <property type="entry name" value="p450"/>
    <property type="match status" value="1"/>
</dbReference>
<comment type="similarity">
    <text evidence="3">Belongs to the cytochrome P450 family.</text>
</comment>
<gene>
    <name evidence="9" type="ORF">GFSPODELE1_LOCUS6729</name>
</gene>
<keyword evidence="7" id="KW-0503">Monooxygenase</keyword>
<keyword evidence="4" id="KW-0479">Metal-binding</keyword>
<dbReference type="PRINTS" id="PR00385">
    <property type="entry name" value="P450"/>
</dbReference>
<keyword evidence="10" id="KW-1185">Reference proteome</keyword>
<comment type="cofactor">
    <cofactor evidence="1">
        <name>heme</name>
        <dbReference type="ChEBI" id="CHEBI:30413"/>
    </cofactor>
</comment>
<organism evidence="9 10">
    <name type="scientific">Somion occarium</name>
    <dbReference type="NCBI Taxonomy" id="3059160"/>
    <lineage>
        <taxon>Eukaryota</taxon>
        <taxon>Fungi</taxon>
        <taxon>Dikarya</taxon>
        <taxon>Basidiomycota</taxon>
        <taxon>Agaricomycotina</taxon>
        <taxon>Agaricomycetes</taxon>
        <taxon>Polyporales</taxon>
        <taxon>Cerrenaceae</taxon>
        <taxon>Somion</taxon>
    </lineage>
</organism>
<evidence type="ECO:0000256" key="6">
    <source>
        <dbReference type="ARBA" id="ARBA00023004"/>
    </source>
</evidence>
<keyword evidence="6" id="KW-0408">Iron</keyword>
<evidence type="ECO:0000256" key="1">
    <source>
        <dbReference type="ARBA" id="ARBA00001971"/>
    </source>
</evidence>
<keyword evidence="8" id="KW-0812">Transmembrane</keyword>
<protein>
    <recommendedName>
        <fullName evidence="11">Cytochrome P450</fullName>
    </recommendedName>
</protein>
<dbReference type="InterPro" id="IPR036396">
    <property type="entry name" value="Cyt_P450_sf"/>
</dbReference>
<reference evidence="10" key="1">
    <citation type="submission" date="2024-04" db="EMBL/GenBank/DDBJ databases">
        <authorList>
            <person name="Shaw F."/>
            <person name="Minotto A."/>
        </authorList>
    </citation>
    <scope>NUCLEOTIDE SEQUENCE [LARGE SCALE GENOMIC DNA]</scope>
</reference>
<feature type="transmembrane region" description="Helical" evidence="8">
    <location>
        <begin position="5"/>
        <end position="23"/>
    </location>
</feature>
<keyword evidence="8" id="KW-1133">Transmembrane helix</keyword>
<dbReference type="InterPro" id="IPR050121">
    <property type="entry name" value="Cytochrome_P450_monoxygenase"/>
</dbReference>
<feature type="transmembrane region" description="Helical" evidence="8">
    <location>
        <begin position="29"/>
        <end position="47"/>
    </location>
</feature>
<dbReference type="SUPFAM" id="SSF48264">
    <property type="entry name" value="Cytochrome P450"/>
    <property type="match status" value="1"/>
</dbReference>
<evidence type="ECO:0000256" key="3">
    <source>
        <dbReference type="ARBA" id="ARBA00010617"/>
    </source>
</evidence>
<evidence type="ECO:0008006" key="11">
    <source>
        <dbReference type="Google" id="ProtNLM"/>
    </source>
</evidence>
<evidence type="ECO:0000256" key="5">
    <source>
        <dbReference type="ARBA" id="ARBA00023002"/>
    </source>
</evidence>
<keyword evidence="5" id="KW-0560">Oxidoreductase</keyword>
<evidence type="ECO:0000256" key="8">
    <source>
        <dbReference type="SAM" id="Phobius"/>
    </source>
</evidence>
<proteinExistence type="inferred from homology"/>
<keyword evidence="8" id="KW-0472">Membrane</keyword>
<dbReference type="Proteomes" id="UP001497453">
    <property type="component" value="Chromosome 4"/>
</dbReference>
<feature type="transmembrane region" description="Helical" evidence="8">
    <location>
        <begin position="335"/>
        <end position="358"/>
    </location>
</feature>
<evidence type="ECO:0000313" key="10">
    <source>
        <dbReference type="Proteomes" id="UP001497453"/>
    </source>
</evidence>
<evidence type="ECO:0000313" key="9">
    <source>
        <dbReference type="EMBL" id="CAL1708184.1"/>
    </source>
</evidence>
<name>A0ABP1DLW1_9APHY</name>
<dbReference type="PRINTS" id="PR00463">
    <property type="entry name" value="EP450I"/>
</dbReference>